<gene>
    <name evidence="2" type="ORF">K503DRAFT_435190</name>
</gene>
<dbReference type="AlphaFoldDB" id="A0A1B7MPL2"/>
<organism evidence="2 3">
    <name type="scientific">Rhizopogon vinicolor AM-OR11-026</name>
    <dbReference type="NCBI Taxonomy" id="1314800"/>
    <lineage>
        <taxon>Eukaryota</taxon>
        <taxon>Fungi</taxon>
        <taxon>Dikarya</taxon>
        <taxon>Basidiomycota</taxon>
        <taxon>Agaricomycotina</taxon>
        <taxon>Agaricomycetes</taxon>
        <taxon>Agaricomycetidae</taxon>
        <taxon>Boletales</taxon>
        <taxon>Suillineae</taxon>
        <taxon>Rhizopogonaceae</taxon>
        <taxon>Rhizopogon</taxon>
    </lineage>
</organism>
<keyword evidence="1" id="KW-0472">Membrane</keyword>
<reference evidence="2 3" key="1">
    <citation type="submission" date="2016-06" db="EMBL/GenBank/DDBJ databases">
        <title>Comparative genomics of the ectomycorrhizal sister species Rhizopogon vinicolor and Rhizopogon vesiculosus (Basidiomycota: Boletales) reveals a divergence of the mating type B locus.</title>
        <authorList>
            <consortium name="DOE Joint Genome Institute"/>
            <person name="Mujic A.B."/>
            <person name="Kuo A."/>
            <person name="Tritt A."/>
            <person name="Lipzen A."/>
            <person name="Chen C."/>
            <person name="Johnson J."/>
            <person name="Sharma A."/>
            <person name="Barry K."/>
            <person name="Grigoriev I.V."/>
            <person name="Spatafora J.W."/>
        </authorList>
    </citation>
    <scope>NUCLEOTIDE SEQUENCE [LARGE SCALE GENOMIC DNA]</scope>
    <source>
        <strain evidence="2 3">AM-OR11-026</strain>
    </source>
</reference>
<evidence type="ECO:0000313" key="2">
    <source>
        <dbReference type="EMBL" id="OAX34540.1"/>
    </source>
</evidence>
<keyword evidence="1" id="KW-0812">Transmembrane</keyword>
<dbReference type="InParanoid" id="A0A1B7MPL2"/>
<keyword evidence="3" id="KW-1185">Reference proteome</keyword>
<feature type="transmembrane region" description="Helical" evidence="1">
    <location>
        <begin position="88"/>
        <end position="108"/>
    </location>
</feature>
<dbReference type="Proteomes" id="UP000092154">
    <property type="component" value="Unassembled WGS sequence"/>
</dbReference>
<keyword evidence="1" id="KW-1133">Transmembrane helix</keyword>
<evidence type="ECO:0000313" key="3">
    <source>
        <dbReference type="Proteomes" id="UP000092154"/>
    </source>
</evidence>
<name>A0A1B7MPL2_9AGAM</name>
<accession>A0A1B7MPL2</accession>
<proteinExistence type="predicted"/>
<dbReference type="EMBL" id="KV448598">
    <property type="protein sequence ID" value="OAX34540.1"/>
    <property type="molecule type" value="Genomic_DNA"/>
</dbReference>
<evidence type="ECO:0000256" key="1">
    <source>
        <dbReference type="SAM" id="Phobius"/>
    </source>
</evidence>
<protein>
    <submittedName>
        <fullName evidence="2">Uncharacterized protein</fullName>
    </submittedName>
</protein>
<sequence length="119" mass="13752">MRPHPARMIGYKRRFKSCWCYFLLPSFHHHDICRSNPTFFFLVSGHFMNHDLSVKSCSKPKFSLVNDWAIDVNGDAYSPGYSRSHLKVIVCIILVLVLATCFFVLLYLTHTKDTLPTLA</sequence>